<protein>
    <submittedName>
        <fullName evidence="3">Uncharacterized protein</fullName>
    </submittedName>
</protein>
<evidence type="ECO:0000313" key="3">
    <source>
        <dbReference type="EMBL" id="TCO38721.1"/>
    </source>
</evidence>
<comment type="caution">
    <text evidence="3">The sequence shown here is derived from an EMBL/GenBank/DDBJ whole genome shotgun (WGS) entry which is preliminary data.</text>
</comment>
<feature type="compositionally biased region" description="Low complexity" evidence="1">
    <location>
        <begin position="621"/>
        <end position="633"/>
    </location>
</feature>
<accession>A0A4R2I3K0</accession>
<dbReference type="OrthoDB" id="9779283at2"/>
<evidence type="ECO:0000256" key="2">
    <source>
        <dbReference type="SAM" id="SignalP"/>
    </source>
</evidence>
<feature type="signal peptide" evidence="2">
    <location>
        <begin position="1"/>
        <end position="25"/>
    </location>
</feature>
<evidence type="ECO:0000256" key="1">
    <source>
        <dbReference type="SAM" id="MobiDB-lite"/>
    </source>
</evidence>
<keyword evidence="4" id="KW-1185">Reference proteome</keyword>
<name>A0A4R2I3K0_9GAMM</name>
<dbReference type="SUPFAM" id="SSF48695">
    <property type="entry name" value="Multiheme cytochromes"/>
    <property type="match status" value="1"/>
</dbReference>
<keyword evidence="2" id="KW-0732">Signal</keyword>
<dbReference type="AlphaFoldDB" id="A0A4R2I3K0"/>
<reference evidence="3 4" key="1">
    <citation type="journal article" date="2015" name="Stand. Genomic Sci.">
        <title>Genomic Encyclopedia of Bacterial and Archaeal Type Strains, Phase III: the genomes of soil and plant-associated and newly described type strains.</title>
        <authorList>
            <person name="Whitman W.B."/>
            <person name="Woyke T."/>
            <person name="Klenk H.P."/>
            <person name="Zhou Y."/>
            <person name="Lilburn T.G."/>
            <person name="Beck B.J."/>
            <person name="De Vos P."/>
            <person name="Vandamme P."/>
            <person name="Eisen J.A."/>
            <person name="Garrity G."/>
            <person name="Hugenholtz P."/>
            <person name="Kyrpides N.C."/>
        </authorList>
    </citation>
    <scope>NUCLEOTIDE SEQUENCE [LARGE SCALE GENOMIC DNA]</scope>
    <source>
        <strain evidence="3 4">A3</strain>
    </source>
</reference>
<dbReference type="Gene3D" id="1.10.1130.10">
    <property type="entry name" value="Flavocytochrome C3, Chain A"/>
    <property type="match status" value="1"/>
</dbReference>
<feature type="region of interest" description="Disordered" evidence="1">
    <location>
        <begin position="605"/>
        <end position="641"/>
    </location>
</feature>
<proteinExistence type="predicted"/>
<gene>
    <name evidence="3" type="ORF">EV148_1075</name>
</gene>
<dbReference type="Proteomes" id="UP000294862">
    <property type="component" value="Unassembled WGS sequence"/>
</dbReference>
<dbReference type="EMBL" id="SLWQ01000007">
    <property type="protein sequence ID" value="TCO38721.1"/>
    <property type="molecule type" value="Genomic_DNA"/>
</dbReference>
<evidence type="ECO:0000313" key="4">
    <source>
        <dbReference type="Proteomes" id="UP000294862"/>
    </source>
</evidence>
<dbReference type="RefSeq" id="WP_131998788.1">
    <property type="nucleotide sequence ID" value="NZ_SLWQ01000007.1"/>
</dbReference>
<organism evidence="3 4">
    <name type="scientific">Dokdonella fugitiva</name>
    <dbReference type="NCBI Taxonomy" id="328517"/>
    <lineage>
        <taxon>Bacteria</taxon>
        <taxon>Pseudomonadati</taxon>
        <taxon>Pseudomonadota</taxon>
        <taxon>Gammaproteobacteria</taxon>
        <taxon>Lysobacterales</taxon>
        <taxon>Rhodanobacteraceae</taxon>
        <taxon>Dokdonella</taxon>
    </lineage>
</organism>
<dbReference type="InterPro" id="IPR036280">
    <property type="entry name" value="Multihaem_cyt_sf"/>
</dbReference>
<feature type="chain" id="PRO_5020754711" evidence="2">
    <location>
        <begin position="26"/>
        <end position="641"/>
    </location>
</feature>
<sequence length="641" mass="67851">MLVERRLRAFALGLLVLSAATVASALDFTPHGTQPGLQSALEDPSGCSSCHRGNNAATLPFMPHSSWSGSMMANATRDPLFWAALDVANADAARIGKPGVGDYCLRCHAPRGWLEGNVVKGGSGGSLGEAGCRLLGNYAAHDGKSNDYTGVDCHYCHRAMPVGPQGQALLVGNANVWIDDALTCTTPDGSIYGGPCRRGPYSYTGPTDPLQPPHGWTYSRHHADSALCGSCHDVTTPDTDEGPLRTLIRADGSDGGRPFPIERTYTEWTRSLFAEAIFRDGMGDAPGGVPVVAKAQQCQSCHMRASDDPNAKACLQNPPGSRTGNLPVHEFAGANTWVPSIIKGEYAALLGTTQPGDFDRTIAAAQAMLQGSATVAASVTAYQPPAGADDGSLSLRVDVTNLSGHKLPTGYSEGRRMWIDVQVRDATDRLVAQSGAYDAATGELAEDAQARVYEILQGVWDAGSQACVFEEGGRRQFHFVLNNCVAKDNRIPPIGFRATTVDDPLGEEAAPVAANYPETSPGSGVLVNVDRADYTFVLPASATPPFIASATLYYQTSSKEYIEFLRDEATDNATPAENALCSGGPSRPFAVGPQDRSRGEFVWQLWNNTPDDPGQPGYGKSPPVAVTAASATTQGKRGKYR</sequence>